<dbReference type="PANTHER" id="PTHR39190:SF1">
    <property type="entry name" value="FLAGELLAR ASSEMBLY FACTOR FLIW"/>
    <property type="match status" value="1"/>
</dbReference>
<evidence type="ECO:0000256" key="2">
    <source>
        <dbReference type="ARBA" id="ARBA00022795"/>
    </source>
</evidence>
<evidence type="ECO:0000313" key="7">
    <source>
        <dbReference type="Proteomes" id="UP001182303"/>
    </source>
</evidence>
<keyword evidence="6" id="KW-0966">Cell projection</keyword>
<dbReference type="Gene3D" id="2.30.290.10">
    <property type="entry name" value="BH3618-like"/>
    <property type="match status" value="1"/>
</dbReference>
<dbReference type="InterPro" id="IPR024046">
    <property type="entry name" value="Flagellar_assmbl_FliW_dom_sf"/>
</dbReference>
<protein>
    <recommendedName>
        <fullName evidence="5">Flagellar assembly factor FliW</fullName>
    </recommendedName>
</protein>
<dbReference type="InterPro" id="IPR003775">
    <property type="entry name" value="Flagellar_assembly_factor_FliW"/>
</dbReference>
<dbReference type="Proteomes" id="UP001182303">
    <property type="component" value="Unassembled WGS sequence"/>
</dbReference>
<keyword evidence="6" id="KW-0969">Cilium</keyword>
<dbReference type="EMBL" id="JARUIS010000005">
    <property type="protein sequence ID" value="MDS1002905.1"/>
    <property type="molecule type" value="Genomic_DNA"/>
</dbReference>
<dbReference type="RefSeq" id="WP_310943121.1">
    <property type="nucleotide sequence ID" value="NZ_JARUIS010000005.1"/>
</dbReference>
<sequence length="145" mass="16826">MNLNTKYHGCIEYEEKDVIYFEKGIPGFEELKKFTIFPVEDNDIFSVFQSIEKEDVGIIVSSPFNIEKDYEIELDEGQIKNLKLQNEKDVIILNTVTLNSDINKITANLRAPIVINIKEKIGEQIIINNDEYEVKHPLFKEEAQC</sequence>
<comment type="similarity">
    <text evidence="5">Belongs to the FliW family.</text>
</comment>
<evidence type="ECO:0000313" key="6">
    <source>
        <dbReference type="EMBL" id="MDS1002905.1"/>
    </source>
</evidence>
<organism evidence="6 7">
    <name type="scientific">Clostridium sporogenes</name>
    <dbReference type="NCBI Taxonomy" id="1509"/>
    <lineage>
        <taxon>Bacteria</taxon>
        <taxon>Bacillati</taxon>
        <taxon>Bacillota</taxon>
        <taxon>Clostridia</taxon>
        <taxon>Eubacteriales</taxon>
        <taxon>Clostridiaceae</taxon>
        <taxon>Clostridium</taxon>
    </lineage>
</organism>
<keyword evidence="1 5" id="KW-0963">Cytoplasm</keyword>
<evidence type="ECO:0000256" key="3">
    <source>
        <dbReference type="ARBA" id="ARBA00022845"/>
    </source>
</evidence>
<name>A0AAE4JS08_CLOSG</name>
<dbReference type="GO" id="GO:0006417">
    <property type="term" value="P:regulation of translation"/>
    <property type="evidence" value="ECO:0007669"/>
    <property type="project" value="UniProtKB-KW"/>
</dbReference>
<dbReference type="NCBIfam" id="NF009793">
    <property type="entry name" value="PRK13285.1-1"/>
    <property type="match status" value="1"/>
</dbReference>
<comment type="subcellular location">
    <subcellularLocation>
        <location evidence="5">Cytoplasm</location>
    </subcellularLocation>
</comment>
<dbReference type="GO" id="GO:0044780">
    <property type="term" value="P:bacterial-type flagellum assembly"/>
    <property type="evidence" value="ECO:0007669"/>
    <property type="project" value="UniProtKB-UniRule"/>
</dbReference>
<evidence type="ECO:0000256" key="4">
    <source>
        <dbReference type="ARBA" id="ARBA00023186"/>
    </source>
</evidence>
<dbReference type="HAMAP" id="MF_01185">
    <property type="entry name" value="FliW"/>
    <property type="match status" value="1"/>
</dbReference>
<dbReference type="PANTHER" id="PTHR39190">
    <property type="entry name" value="FLAGELLAR ASSEMBLY FACTOR FLIW"/>
    <property type="match status" value="1"/>
</dbReference>
<comment type="subunit">
    <text evidence="5">Interacts with translational regulator CsrA and flagellin(s).</text>
</comment>
<keyword evidence="4 5" id="KW-0143">Chaperone</keyword>
<dbReference type="Pfam" id="PF02623">
    <property type="entry name" value="FliW"/>
    <property type="match status" value="1"/>
</dbReference>
<dbReference type="SUPFAM" id="SSF141457">
    <property type="entry name" value="BH3618-like"/>
    <property type="match status" value="1"/>
</dbReference>
<evidence type="ECO:0000256" key="5">
    <source>
        <dbReference type="HAMAP-Rule" id="MF_01185"/>
    </source>
</evidence>
<keyword evidence="3 5" id="KW-0810">Translation regulation</keyword>
<dbReference type="GO" id="GO:0005737">
    <property type="term" value="C:cytoplasm"/>
    <property type="evidence" value="ECO:0007669"/>
    <property type="project" value="UniProtKB-SubCell"/>
</dbReference>
<keyword evidence="6" id="KW-0282">Flagellum</keyword>
<proteinExistence type="inferred from homology"/>
<comment type="function">
    <text evidence="5">Acts as an anti-CsrA protein, binds CsrA and prevents it from repressing translation of its target genes, one of which is flagellin. Binds to flagellin and participates in the assembly of the flagellum.</text>
</comment>
<accession>A0AAE4JS08</accession>
<dbReference type="AlphaFoldDB" id="A0AAE4JS08"/>
<gene>
    <name evidence="5 6" type="primary">fliW</name>
    <name evidence="6" type="ORF">P9J83_05225</name>
</gene>
<comment type="caution">
    <text evidence="6">The sequence shown here is derived from an EMBL/GenBank/DDBJ whole genome shotgun (WGS) entry which is preliminary data.</text>
</comment>
<reference evidence="6" key="1">
    <citation type="submission" date="2023-04" db="EMBL/GenBank/DDBJ databases">
        <title>Assessment of the microbiological origin of a defect in Grana Padano cheese.</title>
        <authorList>
            <person name="Zago M."/>
            <person name="Rossetti L."/>
            <person name="Bonvini B."/>
            <person name="Carminati D."/>
            <person name="Giraffa G."/>
        </authorList>
    </citation>
    <scope>NUCLEOTIDE SEQUENCE</scope>
    <source>
        <strain evidence="6">4990</strain>
    </source>
</reference>
<keyword evidence="2 5" id="KW-1005">Bacterial flagellum biogenesis</keyword>
<evidence type="ECO:0000256" key="1">
    <source>
        <dbReference type="ARBA" id="ARBA00022490"/>
    </source>
</evidence>